<organism evidence="3 4">
    <name type="scientific">Rhodofomes roseus</name>
    <dbReference type="NCBI Taxonomy" id="34475"/>
    <lineage>
        <taxon>Eukaryota</taxon>
        <taxon>Fungi</taxon>
        <taxon>Dikarya</taxon>
        <taxon>Basidiomycota</taxon>
        <taxon>Agaricomycotina</taxon>
        <taxon>Agaricomycetes</taxon>
        <taxon>Polyporales</taxon>
        <taxon>Rhodofomes</taxon>
    </lineage>
</organism>
<feature type="region of interest" description="Disordered" evidence="1">
    <location>
        <begin position="1"/>
        <end position="22"/>
    </location>
</feature>
<feature type="region of interest" description="Disordered" evidence="1">
    <location>
        <begin position="1313"/>
        <end position="1358"/>
    </location>
</feature>
<gene>
    <name evidence="3" type="ORF">C8Q71DRAFT_829766</name>
</gene>
<dbReference type="RefSeq" id="XP_047782324.1">
    <property type="nucleotide sequence ID" value="XM_047926345.1"/>
</dbReference>
<reference evidence="3 4" key="1">
    <citation type="journal article" date="2021" name="Environ. Microbiol.">
        <title>Gene family expansions and transcriptome signatures uncover fungal adaptations to wood decay.</title>
        <authorList>
            <person name="Hage H."/>
            <person name="Miyauchi S."/>
            <person name="Viragh M."/>
            <person name="Drula E."/>
            <person name="Min B."/>
            <person name="Chaduli D."/>
            <person name="Navarro D."/>
            <person name="Favel A."/>
            <person name="Norest M."/>
            <person name="Lesage-Meessen L."/>
            <person name="Balint B."/>
            <person name="Merenyi Z."/>
            <person name="de Eugenio L."/>
            <person name="Morin E."/>
            <person name="Martinez A.T."/>
            <person name="Baldrian P."/>
            <person name="Stursova M."/>
            <person name="Martinez M.J."/>
            <person name="Novotny C."/>
            <person name="Magnuson J.K."/>
            <person name="Spatafora J.W."/>
            <person name="Maurice S."/>
            <person name="Pangilinan J."/>
            <person name="Andreopoulos W."/>
            <person name="LaButti K."/>
            <person name="Hundley H."/>
            <person name="Na H."/>
            <person name="Kuo A."/>
            <person name="Barry K."/>
            <person name="Lipzen A."/>
            <person name="Henrissat B."/>
            <person name="Riley R."/>
            <person name="Ahrendt S."/>
            <person name="Nagy L.G."/>
            <person name="Grigoriev I.V."/>
            <person name="Martin F."/>
            <person name="Rosso M.N."/>
        </authorList>
    </citation>
    <scope>NUCLEOTIDE SEQUENCE [LARGE SCALE GENOMIC DNA]</scope>
    <source>
        <strain evidence="3 4">CIRM-BRFM 1785</strain>
    </source>
</reference>
<dbReference type="PROSITE" id="PS00028">
    <property type="entry name" value="ZINC_FINGER_C2H2_1"/>
    <property type="match status" value="1"/>
</dbReference>
<keyword evidence="4" id="KW-1185">Reference proteome</keyword>
<evidence type="ECO:0000313" key="4">
    <source>
        <dbReference type="Proteomes" id="UP000814176"/>
    </source>
</evidence>
<dbReference type="Proteomes" id="UP000814176">
    <property type="component" value="Unassembled WGS sequence"/>
</dbReference>
<dbReference type="EMBL" id="JADCUA010000004">
    <property type="protein sequence ID" value="KAH9840858.1"/>
    <property type="molecule type" value="Genomic_DNA"/>
</dbReference>
<feature type="domain" description="C2H2-type" evidence="2">
    <location>
        <begin position="36"/>
        <end position="57"/>
    </location>
</feature>
<comment type="caution">
    <text evidence="3">The sequence shown here is derived from an EMBL/GenBank/DDBJ whole genome shotgun (WGS) entry which is preliminary data.</text>
</comment>
<dbReference type="InterPro" id="IPR013087">
    <property type="entry name" value="Znf_C2H2_type"/>
</dbReference>
<evidence type="ECO:0000259" key="2">
    <source>
        <dbReference type="PROSITE" id="PS00028"/>
    </source>
</evidence>
<feature type="compositionally biased region" description="Basic and acidic residues" evidence="1">
    <location>
        <begin position="1313"/>
        <end position="1329"/>
    </location>
</feature>
<sequence>MDAPSDLSAPHTISIPGGPTLETEWDERKRRHMVSCDLCGKKIALTKHGHNHSLFEHRGRTDHANHAFTTTVHSTSHTPAISIGIPRCKCRANNFRWKAGSVWDTYPYHQHAFRKYPWEPIGIENGNWFRLRATDCARSAVSAASDSPNICCSACQNIPTSDRYRKFLNRAKSASDHTPWEYLNHRQLCRDADRSLSRLRGKLNDHQRLVVLLANNDIQRLHHLLSVALRKGASPKALIAQIDRAINGLYCDRGQFDERKIKAAFLSKVLGGPRLLFALSKSERFPSGPTVGRRMKVPELDPSISTPTRPEFKRNFASLCNPAHNPLPPRYGRAKQLAGLVVMVDGIAIEERCRYLPSRNAIAGLAREDASKVSLEVKSYEDVQKVENALVDGVCSHGKDATVVSIAPYARVDHYNALPLVVSPSNKHETGEQLARWLWDFCDSWRTDPHGEAVRGTIWALASDGDAAFRLAKHIICSTHAVPAETELGSRLCRLKGMNRMTSATGIVATCDPKHVFKRFATLIRNPRGILIDDTHLQSTDFFEHLRDLPDMSPEKASRLLDPADKQNVPKAVHLIQELLNIEKHAPRPLHDLFPGRSHRRHILSFFARVLGFFVLPFVTISMSLAEQIHSLATYSHLVAVLWVRHGTAFMNGGLYADSQSIVKNIIFTVLRLQLLDDDIPFHIIFEGTDRLESLFGNCRTQDHNRNFDVLQLCQKLSVATMIDLIFESEPDWDRGHRRLDLKDALGIDHVNPRSWTGDVRVGEVDVATEWARGRYTAEQVIIQFLGPDAAEAFESLYDQDNCDLLRPEGTYVGVRHDPGDDIEEITASAHTPENAVVHASAQDVSDSDNGNEFDDVPVGLGIEDFLPDTEQDLEDDVAMTSSEDRFVTVEGKRYLKASVVTALLTSSRARKVPLRTLRNRGVTFEDMSGGDKWNSSELTSGNLVKTGDIAASLLRVQSTICLAVVEITGFRCGSGDDQTFLSCISVDDLEDRASAPTVTVQVLDMFTPEPSTDPAEKCSWQWTHSYIRLDSQSNSQRIMQRQHTINIPGHLIHPLGPTIIALRLSNDQVNQPIVPRYANGKDSQIAKTWSVPRTQLEDILTFAWEALSPNTEDIIANIEHLPSVSTQSLPYQDTIGNDVFTVLDVPTWLTIEKKTGSDVVPCLICGSKEADRCLKSLTCRLHDQLGVDPCGFCGMDGCVVQLTKKNNSMSVACSCPYHYTSMSYAAAKTVSKATPCTNVPIHCPLCPIGPSGQPRTIWKYNVLFHVAKEHCTDDHELPPIPLQLAVDMHISIEEESLMRIAKDVTEDWRKQHEIPNSDEVEAYREELKASQTKGKKRMRSQSTAVVERGGPKSRARR</sequence>
<protein>
    <recommendedName>
        <fullName evidence="2">C2H2-type domain-containing protein</fullName>
    </recommendedName>
</protein>
<evidence type="ECO:0000256" key="1">
    <source>
        <dbReference type="SAM" id="MobiDB-lite"/>
    </source>
</evidence>
<dbReference type="GeneID" id="72007077"/>
<accession>A0ABQ8KQG9</accession>
<name>A0ABQ8KQG9_9APHY</name>
<proteinExistence type="predicted"/>
<evidence type="ECO:0000313" key="3">
    <source>
        <dbReference type="EMBL" id="KAH9840858.1"/>
    </source>
</evidence>